<dbReference type="InterPro" id="IPR010982">
    <property type="entry name" value="Lambda_DNA-bd_dom_sf"/>
</dbReference>
<gene>
    <name evidence="1" type="ORF">GH815_17050</name>
</gene>
<comment type="caution">
    <text evidence="1">The sequence shown here is derived from an EMBL/GenBank/DDBJ whole genome shotgun (WGS) entry which is preliminary data.</text>
</comment>
<dbReference type="GO" id="GO:0003677">
    <property type="term" value="F:DNA binding"/>
    <property type="evidence" value="ECO:0007669"/>
    <property type="project" value="InterPro"/>
</dbReference>
<evidence type="ECO:0008006" key="3">
    <source>
        <dbReference type="Google" id="ProtNLM"/>
    </source>
</evidence>
<sequence length="153" mass="15594">MSGVSSRAQPGADIERQRLGERIAQVVERYDTKSAAARAAGITAEQLNKWIKGTVKVPVDGCRALAEGVGADLSWLVTGEPQPQPQPQAQTGRQAALSPLPAETGGGVLATLASAAAALTFDDVAGGVALAMLFTAGLWVAYGTGLAMCGGCW</sequence>
<proteinExistence type="predicted"/>
<dbReference type="Proteomes" id="UP000466730">
    <property type="component" value="Unassembled WGS sequence"/>
</dbReference>
<dbReference type="OrthoDB" id="528805at2"/>
<evidence type="ECO:0000313" key="1">
    <source>
        <dbReference type="EMBL" id="MRH22685.1"/>
    </source>
</evidence>
<dbReference type="Gene3D" id="1.10.260.40">
    <property type="entry name" value="lambda repressor-like DNA-binding domains"/>
    <property type="match status" value="1"/>
</dbReference>
<evidence type="ECO:0000313" key="2">
    <source>
        <dbReference type="Proteomes" id="UP000466730"/>
    </source>
</evidence>
<name>A0A844BLW3_9RHOB</name>
<dbReference type="AlphaFoldDB" id="A0A844BLW3"/>
<dbReference type="RefSeq" id="WP_153749946.1">
    <property type="nucleotide sequence ID" value="NZ_BAAADI010000058.1"/>
</dbReference>
<dbReference type="EMBL" id="WJPO01000036">
    <property type="protein sequence ID" value="MRH22685.1"/>
    <property type="molecule type" value="Genomic_DNA"/>
</dbReference>
<reference evidence="1 2" key="1">
    <citation type="submission" date="2019-11" db="EMBL/GenBank/DDBJ databases">
        <title>Draft Whole-Genome sequence of the marine photosynthetic bacterium Rhodovulum strictum DSM 11289.</title>
        <authorList>
            <person name="Kyndt J.A."/>
            <person name="Meyer T.E."/>
        </authorList>
    </citation>
    <scope>NUCLEOTIDE SEQUENCE [LARGE SCALE GENOMIC DNA]</scope>
    <source>
        <strain evidence="1 2">DSM 11289</strain>
    </source>
</reference>
<accession>A0A844BLW3</accession>
<organism evidence="1 2">
    <name type="scientific">Rhodovulum strictum</name>
    <dbReference type="NCBI Taxonomy" id="58314"/>
    <lineage>
        <taxon>Bacteria</taxon>
        <taxon>Pseudomonadati</taxon>
        <taxon>Pseudomonadota</taxon>
        <taxon>Alphaproteobacteria</taxon>
        <taxon>Rhodobacterales</taxon>
        <taxon>Paracoccaceae</taxon>
        <taxon>Rhodovulum</taxon>
    </lineage>
</organism>
<dbReference type="SUPFAM" id="SSF47413">
    <property type="entry name" value="lambda repressor-like DNA-binding domains"/>
    <property type="match status" value="1"/>
</dbReference>
<keyword evidence="2" id="KW-1185">Reference proteome</keyword>
<protein>
    <recommendedName>
        <fullName evidence="3">HTH cro/C1-type domain-containing protein</fullName>
    </recommendedName>
</protein>